<dbReference type="RefSeq" id="WP_034733438.1">
    <property type="nucleotide sequence ID" value="NZ_JPIN01000012.1"/>
</dbReference>
<name>A0A094J638_9GAMM</name>
<dbReference type="InterPro" id="IPR005184">
    <property type="entry name" value="DUF306_Meta_HslJ"/>
</dbReference>
<dbReference type="STRING" id="1517416.IDAT_10710"/>
<dbReference type="Pfam" id="PF09864">
    <property type="entry name" value="MliC"/>
    <property type="match status" value="1"/>
</dbReference>
<keyword evidence="4" id="KW-0449">Lipoprotein</keyword>
<dbReference type="InterPro" id="IPR038670">
    <property type="entry name" value="HslJ-like_sf"/>
</dbReference>
<reference evidence="7 8" key="1">
    <citation type="submission" date="2014-06" db="EMBL/GenBank/DDBJ databases">
        <title>Draft genome sequence of Idiomarina sp. MCCC 1A10513.</title>
        <authorList>
            <person name="Du J."/>
            <person name="Lai Q."/>
            <person name="Shao Z."/>
        </authorList>
    </citation>
    <scope>NUCLEOTIDE SEQUENCE [LARGE SCALE GENOMIC DNA]</scope>
    <source>
        <strain evidence="7 8">MCCC 1A10513</strain>
    </source>
</reference>
<gene>
    <name evidence="7" type="ORF">IDAT_10710</name>
</gene>
<dbReference type="eggNOG" id="COG3650">
    <property type="taxonomic scope" value="Bacteria"/>
</dbReference>
<dbReference type="eggNOG" id="COG3187">
    <property type="taxonomic scope" value="Bacteria"/>
</dbReference>
<dbReference type="PANTHER" id="PTHR35535">
    <property type="entry name" value="HEAT SHOCK PROTEIN HSLJ"/>
    <property type="match status" value="1"/>
</dbReference>
<protein>
    <recommendedName>
        <fullName evidence="9">DUF306 domain-containing protein</fullName>
    </recommendedName>
</protein>
<dbReference type="InterPro" id="IPR036328">
    <property type="entry name" value="MliC_sf"/>
</dbReference>
<evidence type="ECO:0000259" key="5">
    <source>
        <dbReference type="Pfam" id="PF03724"/>
    </source>
</evidence>
<comment type="caution">
    <text evidence="7">The sequence shown here is derived from an EMBL/GenBank/DDBJ whole genome shotgun (WGS) entry which is preliminary data.</text>
</comment>
<organism evidence="7 8">
    <name type="scientific">Pseudidiomarina atlantica</name>
    <dbReference type="NCBI Taxonomy" id="1517416"/>
    <lineage>
        <taxon>Bacteria</taxon>
        <taxon>Pseudomonadati</taxon>
        <taxon>Pseudomonadota</taxon>
        <taxon>Gammaproteobacteria</taxon>
        <taxon>Alteromonadales</taxon>
        <taxon>Idiomarinaceae</taxon>
        <taxon>Pseudidiomarina</taxon>
    </lineage>
</organism>
<proteinExistence type="predicted"/>
<dbReference type="SUPFAM" id="SSF141488">
    <property type="entry name" value="YdhA-like"/>
    <property type="match status" value="1"/>
</dbReference>
<dbReference type="PANTHER" id="PTHR35535:SF1">
    <property type="entry name" value="HEAT SHOCK PROTEIN HSLJ"/>
    <property type="match status" value="1"/>
</dbReference>
<keyword evidence="3" id="KW-0564">Palmitate</keyword>
<evidence type="ECO:0000313" key="8">
    <source>
        <dbReference type="Proteomes" id="UP000053718"/>
    </source>
</evidence>
<evidence type="ECO:0008006" key="9">
    <source>
        <dbReference type="Google" id="ProtNLM"/>
    </source>
</evidence>
<dbReference type="EMBL" id="JPIN01000012">
    <property type="protein sequence ID" value="KFZ28056.1"/>
    <property type="molecule type" value="Genomic_DNA"/>
</dbReference>
<evidence type="ECO:0000259" key="6">
    <source>
        <dbReference type="Pfam" id="PF09864"/>
    </source>
</evidence>
<feature type="domain" description="C-type lysozyme inhibitor" evidence="6">
    <location>
        <begin position="35"/>
        <end position="92"/>
    </location>
</feature>
<dbReference type="PROSITE" id="PS51257">
    <property type="entry name" value="PROKAR_LIPOPROTEIN"/>
    <property type="match status" value="1"/>
</dbReference>
<evidence type="ECO:0000256" key="4">
    <source>
        <dbReference type="ARBA" id="ARBA00023288"/>
    </source>
</evidence>
<evidence type="ECO:0000256" key="2">
    <source>
        <dbReference type="ARBA" id="ARBA00023136"/>
    </source>
</evidence>
<accession>A0A094J638</accession>
<dbReference type="Gene3D" id="2.40.128.200">
    <property type="match status" value="1"/>
</dbReference>
<evidence type="ECO:0000313" key="7">
    <source>
        <dbReference type="EMBL" id="KFZ28056.1"/>
    </source>
</evidence>
<keyword evidence="2" id="KW-0472">Membrane</keyword>
<dbReference type="InterPro" id="IPR018660">
    <property type="entry name" value="MliC"/>
</dbReference>
<dbReference type="InterPro" id="IPR053147">
    <property type="entry name" value="Hsp_HslJ-like"/>
</dbReference>
<keyword evidence="1" id="KW-0732">Signal</keyword>
<evidence type="ECO:0000256" key="1">
    <source>
        <dbReference type="ARBA" id="ARBA00022729"/>
    </source>
</evidence>
<keyword evidence="8" id="KW-1185">Reference proteome</keyword>
<sequence length="315" mass="34341">MESIAWRLPMVLGALTLSACGPVTEDAESAAVTEYECGALALTTELNGEELVVQFADRSYNFTATPAASGARYVNQDLGGEFWNKGNEAQFSSDLFTLPLCIEKGTLPQDLNARGNEPFWLITIDGDRATLRKPDNSEEVTVRTTDNVAQGFEHHLEFSNGATLDVAQEICYDSMSGQSYPYRVALTEGDSVFAGCAGDPQRTLSGASWHLQQTATEQPVSITFHPESRVSGYAGCNYFTGGYTVTGEGLSFAPMAVTKRMCAREVMSIEQEFLQQLTQVNGFRVFADATMQLRLPNGEFIAFTRQALELPSNGE</sequence>
<dbReference type="Proteomes" id="UP000053718">
    <property type="component" value="Unassembled WGS sequence"/>
</dbReference>
<dbReference type="AlphaFoldDB" id="A0A094J638"/>
<evidence type="ECO:0000256" key="3">
    <source>
        <dbReference type="ARBA" id="ARBA00023139"/>
    </source>
</evidence>
<dbReference type="OrthoDB" id="5348860at2"/>
<dbReference type="Gene3D" id="2.40.128.270">
    <property type="match status" value="1"/>
</dbReference>
<feature type="domain" description="DUF306" evidence="5">
    <location>
        <begin position="204"/>
        <end position="297"/>
    </location>
</feature>
<dbReference type="Pfam" id="PF03724">
    <property type="entry name" value="META"/>
    <property type="match status" value="1"/>
</dbReference>